<organism evidence="1 2">
    <name type="scientific">Chelonia mydas</name>
    <name type="common">Green sea-turtle</name>
    <name type="synonym">Chelonia agassizi</name>
    <dbReference type="NCBI Taxonomy" id="8469"/>
    <lineage>
        <taxon>Eukaryota</taxon>
        <taxon>Metazoa</taxon>
        <taxon>Chordata</taxon>
        <taxon>Craniata</taxon>
        <taxon>Vertebrata</taxon>
        <taxon>Euteleostomi</taxon>
        <taxon>Archelosauria</taxon>
        <taxon>Testudinata</taxon>
        <taxon>Testudines</taxon>
        <taxon>Cryptodira</taxon>
        <taxon>Durocryptodira</taxon>
        <taxon>Americhelydia</taxon>
        <taxon>Chelonioidea</taxon>
        <taxon>Cheloniidae</taxon>
        <taxon>Chelonia</taxon>
    </lineage>
</organism>
<protein>
    <submittedName>
        <fullName evidence="1">Uncharacterized protein</fullName>
    </submittedName>
</protein>
<evidence type="ECO:0000313" key="2">
    <source>
        <dbReference type="Proteomes" id="UP000031443"/>
    </source>
</evidence>
<proteinExistence type="predicted"/>
<dbReference type="Proteomes" id="UP000031443">
    <property type="component" value="Unassembled WGS sequence"/>
</dbReference>
<keyword evidence="2" id="KW-1185">Reference proteome</keyword>
<accession>M7BLZ8</accession>
<name>M7BLZ8_CHEMY</name>
<gene>
    <name evidence="1" type="ORF">UY3_13672</name>
</gene>
<sequence>MPLLVEALPRRSGLWHTDEYEVMLCGGHHFENQMASSRWLECQSQCTLAPLHLEKGSTLNIRKKLKLLGQVTVVETSLLSHGDEQPLVDMRFELSL</sequence>
<dbReference type="EMBL" id="KB558124">
    <property type="protein sequence ID" value="EMP29227.1"/>
    <property type="molecule type" value="Genomic_DNA"/>
</dbReference>
<evidence type="ECO:0000313" key="1">
    <source>
        <dbReference type="EMBL" id="EMP29227.1"/>
    </source>
</evidence>
<dbReference type="AlphaFoldDB" id="M7BLZ8"/>
<reference evidence="2" key="1">
    <citation type="journal article" date="2013" name="Nat. Genet.">
        <title>The draft genomes of soft-shell turtle and green sea turtle yield insights into the development and evolution of the turtle-specific body plan.</title>
        <authorList>
            <person name="Wang Z."/>
            <person name="Pascual-Anaya J."/>
            <person name="Zadissa A."/>
            <person name="Li W."/>
            <person name="Niimura Y."/>
            <person name="Huang Z."/>
            <person name="Li C."/>
            <person name="White S."/>
            <person name="Xiong Z."/>
            <person name="Fang D."/>
            <person name="Wang B."/>
            <person name="Ming Y."/>
            <person name="Chen Y."/>
            <person name="Zheng Y."/>
            <person name="Kuraku S."/>
            <person name="Pignatelli M."/>
            <person name="Herrero J."/>
            <person name="Beal K."/>
            <person name="Nozawa M."/>
            <person name="Li Q."/>
            <person name="Wang J."/>
            <person name="Zhang H."/>
            <person name="Yu L."/>
            <person name="Shigenobu S."/>
            <person name="Wang J."/>
            <person name="Liu J."/>
            <person name="Flicek P."/>
            <person name="Searle S."/>
            <person name="Wang J."/>
            <person name="Kuratani S."/>
            <person name="Yin Y."/>
            <person name="Aken B."/>
            <person name="Zhang G."/>
            <person name="Irie N."/>
        </authorList>
    </citation>
    <scope>NUCLEOTIDE SEQUENCE [LARGE SCALE GENOMIC DNA]</scope>
</reference>